<keyword evidence="2" id="KW-0813">Transport</keyword>
<keyword evidence="4 7" id="KW-0812">Transmembrane</keyword>
<dbReference type="GO" id="GO:0022857">
    <property type="term" value="F:transmembrane transporter activity"/>
    <property type="evidence" value="ECO:0007669"/>
    <property type="project" value="InterPro"/>
</dbReference>
<dbReference type="GeneID" id="89335821"/>
<evidence type="ECO:0000256" key="1">
    <source>
        <dbReference type="ARBA" id="ARBA00004651"/>
    </source>
</evidence>
<feature type="transmembrane region" description="Helical" evidence="7">
    <location>
        <begin position="46"/>
        <end position="70"/>
    </location>
</feature>
<organism evidence="9 10">
    <name type="scientific">Sulfolobus tengchongensis</name>
    <dbReference type="NCBI Taxonomy" id="207809"/>
    <lineage>
        <taxon>Archaea</taxon>
        <taxon>Thermoproteota</taxon>
        <taxon>Thermoprotei</taxon>
        <taxon>Sulfolobales</taxon>
        <taxon>Sulfolobaceae</taxon>
        <taxon>Sulfolobus</taxon>
    </lineage>
</organism>
<feature type="transmembrane region" description="Helical" evidence="7">
    <location>
        <begin position="147"/>
        <end position="172"/>
    </location>
</feature>
<feature type="transmembrane region" description="Helical" evidence="7">
    <location>
        <begin position="383"/>
        <end position="405"/>
    </location>
</feature>
<feature type="transmembrane region" description="Helical" evidence="7">
    <location>
        <begin position="281"/>
        <end position="306"/>
    </location>
</feature>
<keyword evidence="10" id="KW-1185">Reference proteome</keyword>
<gene>
    <name evidence="9" type="ORF">V6M85_03595</name>
</gene>
<evidence type="ECO:0000256" key="6">
    <source>
        <dbReference type="ARBA" id="ARBA00023136"/>
    </source>
</evidence>
<dbReference type="PROSITE" id="PS50850">
    <property type="entry name" value="MFS"/>
    <property type="match status" value="1"/>
</dbReference>
<name>A0AAX4L433_9CREN</name>
<dbReference type="Gene3D" id="1.20.1250.20">
    <property type="entry name" value="MFS general substrate transporter like domains"/>
    <property type="match status" value="1"/>
</dbReference>
<dbReference type="InterPro" id="IPR036259">
    <property type="entry name" value="MFS_trans_sf"/>
</dbReference>
<feature type="transmembrane region" description="Helical" evidence="7">
    <location>
        <begin position="82"/>
        <end position="100"/>
    </location>
</feature>
<dbReference type="InterPro" id="IPR005828">
    <property type="entry name" value="MFS_sugar_transport-like"/>
</dbReference>
<comment type="subcellular location">
    <subcellularLocation>
        <location evidence="1">Cell membrane</location>
        <topology evidence="1">Multi-pass membrane protein</topology>
    </subcellularLocation>
</comment>
<feature type="transmembrane region" description="Helical" evidence="7">
    <location>
        <begin position="239"/>
        <end position="261"/>
    </location>
</feature>
<feature type="transmembrane region" description="Helical" evidence="7">
    <location>
        <begin position="184"/>
        <end position="203"/>
    </location>
</feature>
<evidence type="ECO:0000313" key="10">
    <source>
        <dbReference type="Proteomes" id="UP001432202"/>
    </source>
</evidence>
<dbReference type="RefSeq" id="WP_338603079.1">
    <property type="nucleotide sequence ID" value="NZ_CP146016.1"/>
</dbReference>
<dbReference type="InterPro" id="IPR020846">
    <property type="entry name" value="MFS_dom"/>
</dbReference>
<dbReference type="GO" id="GO:0005886">
    <property type="term" value="C:plasma membrane"/>
    <property type="evidence" value="ECO:0007669"/>
    <property type="project" value="UniProtKB-SubCell"/>
</dbReference>
<feature type="transmembrane region" description="Helical" evidence="7">
    <location>
        <begin position="313"/>
        <end position="332"/>
    </location>
</feature>
<evidence type="ECO:0000259" key="8">
    <source>
        <dbReference type="PROSITE" id="PS50850"/>
    </source>
</evidence>
<feature type="transmembrane region" description="Helical" evidence="7">
    <location>
        <begin position="106"/>
        <end position="126"/>
    </location>
</feature>
<sequence length="442" mass="46815">MVKYSVVKTSMAGLIGTMVEFYDFFLAGATAITIWPTLFFPSSIPALALALSITAYAISYIGRPVGALIFGHFGDSRGRLSALIWTLLIASIGTIGVALVPSYASIGIIAPALIILFRILFGVGIGGELGGAATWISEVGNQSKLRALWSGGFVQLGGSLGIALSTGLFTLTANILPSSALISWGWRLLFGIGAVLLILGAIMRYKLSESPLFLQEKDRIKQRKGSPAIMALKSKWKTILLLALIAMYVPITLAGVIQSFLPSYFRALELQHGVHVPPSLITEIILIGSVSGGIIGPVVGGVLSNILGRKKTIMISTLGTAILLYIALLIYSTRAFPAIVTMESIVYLIALIGNAALTNLFVEYFPTEIRYSASSLVYQIGNGIYGGVTISFIYTSLVASLGGIINAISPIVFATSGIAIISFIVTLLSRETKDLDLAKVST</sequence>
<reference evidence="9 10" key="1">
    <citation type="submission" date="2024-02" db="EMBL/GenBank/DDBJ databases">
        <title>STSV induces naive adaptation in Sulfolobus.</title>
        <authorList>
            <person name="Xiang X."/>
            <person name="Song M."/>
        </authorList>
    </citation>
    <scope>NUCLEOTIDE SEQUENCE [LARGE SCALE GENOMIC DNA]</scope>
    <source>
        <strain evidence="9 10">RT2</strain>
    </source>
</reference>
<evidence type="ECO:0000313" key="9">
    <source>
        <dbReference type="EMBL" id="WWQ61176.1"/>
    </source>
</evidence>
<feature type="transmembrane region" description="Helical" evidence="7">
    <location>
        <begin position="344"/>
        <end position="362"/>
    </location>
</feature>
<dbReference type="SUPFAM" id="SSF103473">
    <property type="entry name" value="MFS general substrate transporter"/>
    <property type="match status" value="1"/>
</dbReference>
<evidence type="ECO:0000256" key="7">
    <source>
        <dbReference type="SAM" id="Phobius"/>
    </source>
</evidence>
<accession>A0AAX4L433</accession>
<dbReference type="PANTHER" id="PTHR43045">
    <property type="entry name" value="SHIKIMATE TRANSPORTER"/>
    <property type="match status" value="1"/>
</dbReference>
<proteinExistence type="predicted"/>
<evidence type="ECO:0000256" key="3">
    <source>
        <dbReference type="ARBA" id="ARBA00022475"/>
    </source>
</evidence>
<keyword evidence="6 7" id="KW-0472">Membrane</keyword>
<feature type="domain" description="Major facilitator superfamily (MFS) profile" evidence="8">
    <location>
        <begin position="9"/>
        <end position="434"/>
    </location>
</feature>
<keyword evidence="5 7" id="KW-1133">Transmembrane helix</keyword>
<dbReference type="AlphaFoldDB" id="A0AAX4L433"/>
<evidence type="ECO:0000256" key="2">
    <source>
        <dbReference type="ARBA" id="ARBA00022448"/>
    </source>
</evidence>
<feature type="transmembrane region" description="Helical" evidence="7">
    <location>
        <begin position="21"/>
        <end position="40"/>
    </location>
</feature>
<dbReference type="EMBL" id="CP146016">
    <property type="protein sequence ID" value="WWQ61176.1"/>
    <property type="molecule type" value="Genomic_DNA"/>
</dbReference>
<evidence type="ECO:0000256" key="4">
    <source>
        <dbReference type="ARBA" id="ARBA00022692"/>
    </source>
</evidence>
<evidence type="ECO:0000256" key="5">
    <source>
        <dbReference type="ARBA" id="ARBA00022989"/>
    </source>
</evidence>
<dbReference type="Proteomes" id="UP001432202">
    <property type="component" value="Chromosome"/>
</dbReference>
<dbReference type="PANTHER" id="PTHR43045:SF1">
    <property type="entry name" value="SHIKIMATE TRANSPORTER"/>
    <property type="match status" value="1"/>
</dbReference>
<protein>
    <submittedName>
        <fullName evidence="9">MFS transporter</fullName>
    </submittedName>
</protein>
<keyword evidence="3" id="KW-1003">Cell membrane</keyword>
<feature type="transmembrane region" description="Helical" evidence="7">
    <location>
        <begin position="411"/>
        <end position="429"/>
    </location>
</feature>
<dbReference type="Pfam" id="PF00083">
    <property type="entry name" value="Sugar_tr"/>
    <property type="match status" value="1"/>
</dbReference>